<feature type="region of interest" description="Disordered" evidence="2">
    <location>
        <begin position="83"/>
        <end position="123"/>
    </location>
</feature>
<reference evidence="4 5" key="1">
    <citation type="submission" date="2017-06" db="EMBL/GenBank/DDBJ databases">
        <authorList>
            <person name="Kim H.J."/>
            <person name="Triplett B.A."/>
        </authorList>
    </citation>
    <scope>NUCLEOTIDE SEQUENCE [LARGE SCALE GENOMIC DNA]</scope>
    <source>
        <strain evidence="4 5">DSM 44715</strain>
    </source>
</reference>
<keyword evidence="4" id="KW-0418">Kinase</keyword>
<dbReference type="InterPro" id="IPR003594">
    <property type="entry name" value="HATPase_dom"/>
</dbReference>
<evidence type="ECO:0000313" key="5">
    <source>
        <dbReference type="Proteomes" id="UP000198318"/>
    </source>
</evidence>
<dbReference type="AlphaFoldDB" id="A0A239D2I3"/>
<evidence type="ECO:0000313" key="4">
    <source>
        <dbReference type="EMBL" id="SNS26034.1"/>
    </source>
</evidence>
<gene>
    <name evidence="4" type="ORF">SAMN05443665_100262</name>
</gene>
<organism evidence="4 5">
    <name type="scientific">Actinomadura meyerae</name>
    <dbReference type="NCBI Taxonomy" id="240840"/>
    <lineage>
        <taxon>Bacteria</taxon>
        <taxon>Bacillati</taxon>
        <taxon>Actinomycetota</taxon>
        <taxon>Actinomycetes</taxon>
        <taxon>Streptosporangiales</taxon>
        <taxon>Thermomonosporaceae</taxon>
        <taxon>Actinomadura</taxon>
    </lineage>
</organism>
<dbReference type="InterPro" id="IPR050267">
    <property type="entry name" value="Anti-sigma-factor_SerPK"/>
</dbReference>
<accession>A0A239D2I3</accession>
<dbReference type="RefSeq" id="WP_143227856.1">
    <property type="nucleotide sequence ID" value="NZ_FZOR01000002.1"/>
</dbReference>
<protein>
    <submittedName>
        <fullName evidence="4">Anti-sigma regulatory factor (Ser/Thr protein kinase)</fullName>
    </submittedName>
</protein>
<dbReference type="GO" id="GO:0004674">
    <property type="term" value="F:protein serine/threonine kinase activity"/>
    <property type="evidence" value="ECO:0007669"/>
    <property type="project" value="UniProtKB-KW"/>
</dbReference>
<keyword evidence="4" id="KW-0808">Transferase</keyword>
<proteinExistence type="predicted"/>
<dbReference type="InterPro" id="IPR036890">
    <property type="entry name" value="HATPase_C_sf"/>
</dbReference>
<dbReference type="EMBL" id="FZOR01000002">
    <property type="protein sequence ID" value="SNS26034.1"/>
    <property type="molecule type" value="Genomic_DNA"/>
</dbReference>
<evidence type="ECO:0000256" key="2">
    <source>
        <dbReference type="SAM" id="MobiDB-lite"/>
    </source>
</evidence>
<dbReference type="SUPFAM" id="SSF55874">
    <property type="entry name" value="ATPase domain of HSP90 chaperone/DNA topoisomerase II/histidine kinase"/>
    <property type="match status" value="1"/>
</dbReference>
<keyword evidence="5" id="KW-1185">Reference proteome</keyword>
<dbReference type="CDD" id="cd16936">
    <property type="entry name" value="HATPase_RsbW-like"/>
    <property type="match status" value="1"/>
</dbReference>
<dbReference type="Pfam" id="PF13581">
    <property type="entry name" value="HATPase_c_2"/>
    <property type="match status" value="1"/>
</dbReference>
<dbReference type="OrthoDB" id="3474613at2"/>
<feature type="domain" description="Histidine kinase/HSP90-like ATPase" evidence="3">
    <location>
        <begin position="27"/>
        <end position="148"/>
    </location>
</feature>
<keyword evidence="1" id="KW-0723">Serine/threonine-protein kinase</keyword>
<evidence type="ECO:0000256" key="1">
    <source>
        <dbReference type="ARBA" id="ARBA00022527"/>
    </source>
</evidence>
<dbReference type="Gene3D" id="3.30.565.10">
    <property type="entry name" value="Histidine kinase-like ATPase, C-terminal domain"/>
    <property type="match status" value="1"/>
</dbReference>
<feature type="compositionally biased region" description="Acidic residues" evidence="2">
    <location>
        <begin position="99"/>
        <end position="110"/>
    </location>
</feature>
<sequence>MGGCVGSVNAGTFDVTFRAAPSVPARVRSLVELRLAEAGLAGISDDLTLIASELVANAVQYAPEPEIRVRLTREPGAVVLAVWDSSDTEPTPKRALEPTAEDVAPDAEALDPDHDAGTGGRGLPIVAAMADSYGVTPTEPRGKWVWARYATATVPSARVSSPR</sequence>
<dbReference type="PANTHER" id="PTHR35526:SF3">
    <property type="entry name" value="ANTI-SIGMA-F FACTOR RSBW"/>
    <property type="match status" value="1"/>
</dbReference>
<evidence type="ECO:0000259" key="3">
    <source>
        <dbReference type="Pfam" id="PF13581"/>
    </source>
</evidence>
<name>A0A239D2I3_9ACTN</name>
<dbReference type="Proteomes" id="UP000198318">
    <property type="component" value="Unassembled WGS sequence"/>
</dbReference>
<dbReference type="PANTHER" id="PTHR35526">
    <property type="entry name" value="ANTI-SIGMA-F FACTOR RSBW-RELATED"/>
    <property type="match status" value="1"/>
</dbReference>